<proteinExistence type="predicted"/>
<accession>A0ABN7WBF3</accession>
<organism evidence="1 2">
    <name type="scientific">Gigaspora margarita</name>
    <dbReference type="NCBI Taxonomy" id="4874"/>
    <lineage>
        <taxon>Eukaryota</taxon>
        <taxon>Fungi</taxon>
        <taxon>Fungi incertae sedis</taxon>
        <taxon>Mucoromycota</taxon>
        <taxon>Glomeromycotina</taxon>
        <taxon>Glomeromycetes</taxon>
        <taxon>Diversisporales</taxon>
        <taxon>Gigasporaceae</taxon>
        <taxon>Gigaspora</taxon>
    </lineage>
</organism>
<feature type="non-terminal residue" evidence="1">
    <location>
        <position position="110"/>
    </location>
</feature>
<reference evidence="1 2" key="1">
    <citation type="submission" date="2021-06" db="EMBL/GenBank/DDBJ databases">
        <authorList>
            <person name="Kallberg Y."/>
            <person name="Tangrot J."/>
            <person name="Rosling A."/>
        </authorList>
    </citation>
    <scope>NUCLEOTIDE SEQUENCE [LARGE SCALE GENOMIC DNA]</scope>
    <source>
        <strain evidence="1 2">120-4 pot B 10/14</strain>
    </source>
</reference>
<protein>
    <submittedName>
        <fullName evidence="1">21115_t:CDS:1</fullName>
    </submittedName>
</protein>
<comment type="caution">
    <text evidence="1">The sequence shown here is derived from an EMBL/GenBank/DDBJ whole genome shotgun (WGS) entry which is preliminary data.</text>
</comment>
<evidence type="ECO:0000313" key="2">
    <source>
        <dbReference type="Proteomes" id="UP000789901"/>
    </source>
</evidence>
<dbReference type="EMBL" id="CAJVQB010037275">
    <property type="protein sequence ID" value="CAG8825054.1"/>
    <property type="molecule type" value="Genomic_DNA"/>
</dbReference>
<sequence>MPSHIALLAIIIIVKNNNLFSYGLAKYKVSKQTSSDNIDSITKNSSKKPSYIEHNTISTSSSSKTLSFLTVIDVETNLSLEKKNYIKKSSYIEHNTISTSSLSKTFFSLT</sequence>
<dbReference type="Proteomes" id="UP000789901">
    <property type="component" value="Unassembled WGS sequence"/>
</dbReference>
<evidence type="ECO:0000313" key="1">
    <source>
        <dbReference type="EMBL" id="CAG8825054.1"/>
    </source>
</evidence>
<name>A0ABN7WBF3_GIGMA</name>
<gene>
    <name evidence="1" type="ORF">GMARGA_LOCUS28741</name>
</gene>
<keyword evidence="2" id="KW-1185">Reference proteome</keyword>